<feature type="signal peptide" evidence="2">
    <location>
        <begin position="1"/>
        <end position="21"/>
    </location>
</feature>
<evidence type="ECO:0000256" key="1">
    <source>
        <dbReference type="SAM" id="MobiDB-lite"/>
    </source>
</evidence>
<sequence length="129" mass="14031">MATKLLFFLIIFSMLNVKGLGQSCDCQINVSKINNEYTKETCDSWKAWVVCNRPCETDEEIMKNRKDGKDLRTACGMPEPGAKGPDPGAKGSNPGSSPKGSSSKSVPPLFTMASVLLGLYLAHRYGKPE</sequence>
<feature type="region of interest" description="Disordered" evidence="1">
    <location>
        <begin position="66"/>
        <end position="106"/>
    </location>
</feature>
<organism evidence="3 4">
    <name type="scientific">Ditylenchus destructor</name>
    <dbReference type="NCBI Taxonomy" id="166010"/>
    <lineage>
        <taxon>Eukaryota</taxon>
        <taxon>Metazoa</taxon>
        <taxon>Ecdysozoa</taxon>
        <taxon>Nematoda</taxon>
        <taxon>Chromadorea</taxon>
        <taxon>Rhabditida</taxon>
        <taxon>Tylenchina</taxon>
        <taxon>Tylenchomorpha</taxon>
        <taxon>Sphaerularioidea</taxon>
        <taxon>Anguinidae</taxon>
        <taxon>Anguininae</taxon>
        <taxon>Ditylenchus</taxon>
    </lineage>
</organism>
<dbReference type="Proteomes" id="UP001201812">
    <property type="component" value="Unassembled WGS sequence"/>
</dbReference>
<evidence type="ECO:0000256" key="2">
    <source>
        <dbReference type="SAM" id="SignalP"/>
    </source>
</evidence>
<gene>
    <name evidence="3" type="ORF">DdX_14716</name>
</gene>
<reference evidence="3" key="1">
    <citation type="submission" date="2022-01" db="EMBL/GenBank/DDBJ databases">
        <title>Genome Sequence Resource for Two Populations of Ditylenchus destructor, the Migratory Endoparasitic Phytonematode.</title>
        <authorList>
            <person name="Zhang H."/>
            <person name="Lin R."/>
            <person name="Xie B."/>
        </authorList>
    </citation>
    <scope>NUCLEOTIDE SEQUENCE</scope>
    <source>
        <strain evidence="3">BazhouSP</strain>
    </source>
</reference>
<evidence type="ECO:0000313" key="3">
    <source>
        <dbReference type="EMBL" id="KAI1703777.1"/>
    </source>
</evidence>
<comment type="caution">
    <text evidence="3">The sequence shown here is derived from an EMBL/GenBank/DDBJ whole genome shotgun (WGS) entry which is preliminary data.</text>
</comment>
<keyword evidence="2" id="KW-0732">Signal</keyword>
<feature type="chain" id="PRO_5042261028" evidence="2">
    <location>
        <begin position="22"/>
        <end position="129"/>
    </location>
</feature>
<protein>
    <submittedName>
        <fullName evidence="3">Uncharacterized protein</fullName>
    </submittedName>
</protein>
<evidence type="ECO:0000313" key="4">
    <source>
        <dbReference type="Proteomes" id="UP001201812"/>
    </source>
</evidence>
<keyword evidence="4" id="KW-1185">Reference proteome</keyword>
<proteinExistence type="predicted"/>
<accession>A0AAD4MRQ2</accession>
<feature type="compositionally biased region" description="Low complexity" evidence="1">
    <location>
        <begin position="78"/>
        <end position="106"/>
    </location>
</feature>
<dbReference type="EMBL" id="JAKKPZ010000077">
    <property type="protein sequence ID" value="KAI1703777.1"/>
    <property type="molecule type" value="Genomic_DNA"/>
</dbReference>
<name>A0AAD4MRQ2_9BILA</name>
<dbReference type="AlphaFoldDB" id="A0AAD4MRQ2"/>